<dbReference type="FunFam" id="2.60.40.60:FF:000173">
    <property type="entry name" value="Cadherin 23"/>
    <property type="match status" value="1"/>
</dbReference>
<dbReference type="GO" id="GO:0005912">
    <property type="term" value="C:adherens junction"/>
    <property type="evidence" value="ECO:0000318"/>
    <property type="project" value="GO_Central"/>
</dbReference>
<feature type="domain" description="Cadherin" evidence="18">
    <location>
        <begin position="2891"/>
        <end position="3018"/>
    </location>
</feature>
<feature type="domain" description="Cadherin" evidence="18">
    <location>
        <begin position="803"/>
        <end position="908"/>
    </location>
</feature>
<feature type="transmembrane region" description="Helical" evidence="16">
    <location>
        <begin position="3107"/>
        <end position="3131"/>
    </location>
</feature>
<dbReference type="PANTHER" id="PTHR24026:SF126">
    <property type="entry name" value="PROTOCADHERIN FAT 4"/>
    <property type="match status" value="1"/>
</dbReference>
<dbReference type="OMA" id="ITRPSHH"/>
<feature type="domain" description="Cadherin" evidence="18">
    <location>
        <begin position="2655"/>
        <end position="2766"/>
    </location>
</feature>
<dbReference type="CDD" id="cd11304">
    <property type="entry name" value="Cadherin_repeat"/>
    <property type="match status" value="26"/>
</dbReference>
<feature type="domain" description="Cadherin" evidence="18">
    <location>
        <begin position="1770"/>
        <end position="1875"/>
    </location>
</feature>
<feature type="compositionally biased region" description="Low complexity" evidence="15">
    <location>
        <begin position="3376"/>
        <end position="3387"/>
    </location>
</feature>
<evidence type="ECO:0000256" key="2">
    <source>
        <dbReference type="ARBA" id="ARBA00022475"/>
    </source>
</evidence>
<feature type="domain" description="Cadherin" evidence="18">
    <location>
        <begin position="532"/>
        <end position="695"/>
    </location>
</feature>
<feature type="domain" description="Cadherin" evidence="18">
    <location>
        <begin position="1013"/>
        <end position="1116"/>
    </location>
</feature>
<keyword evidence="12" id="KW-1015">Disulfide bond</keyword>
<accession>A0A9J7MK44</accession>
<dbReference type="FunFam" id="2.60.40.60:FF:000098">
    <property type="entry name" value="cadherin-23 isoform X1"/>
    <property type="match status" value="1"/>
</dbReference>
<dbReference type="GeneID" id="118411811"/>
<feature type="domain" description="Cadherin" evidence="18">
    <location>
        <begin position="37"/>
        <end position="137"/>
    </location>
</feature>
<evidence type="ECO:0000259" key="18">
    <source>
        <dbReference type="PROSITE" id="PS50268"/>
    </source>
</evidence>
<evidence type="ECO:0000256" key="11">
    <source>
        <dbReference type="ARBA" id="ARBA00023136"/>
    </source>
</evidence>
<feature type="domain" description="Cadherin" evidence="18">
    <location>
        <begin position="696"/>
        <end position="802"/>
    </location>
</feature>
<feature type="domain" description="Cadherin" evidence="18">
    <location>
        <begin position="1337"/>
        <end position="1446"/>
    </location>
</feature>
<dbReference type="PRINTS" id="PR00205">
    <property type="entry name" value="CADHERIN"/>
</dbReference>
<feature type="domain" description="Cadherin" evidence="18">
    <location>
        <begin position="1662"/>
        <end position="1769"/>
    </location>
</feature>
<evidence type="ECO:0000313" key="20">
    <source>
        <dbReference type="RefSeq" id="XP_035670190.1"/>
    </source>
</evidence>
<feature type="domain" description="Cadherin" evidence="18">
    <location>
        <begin position="1231"/>
        <end position="1336"/>
    </location>
</feature>
<keyword evidence="5" id="KW-0479">Metal-binding</keyword>
<dbReference type="FunFam" id="2.60.40.60:FF:000033">
    <property type="entry name" value="FAT atypical cadherin 1"/>
    <property type="match status" value="1"/>
</dbReference>
<evidence type="ECO:0000256" key="7">
    <source>
        <dbReference type="ARBA" id="ARBA00022737"/>
    </source>
</evidence>
<feature type="region of interest" description="Disordered" evidence="15">
    <location>
        <begin position="3356"/>
        <end position="3399"/>
    </location>
</feature>
<reference evidence="20" key="2">
    <citation type="submission" date="2025-08" db="UniProtKB">
        <authorList>
            <consortium name="RefSeq"/>
        </authorList>
    </citation>
    <scope>IDENTIFICATION</scope>
    <source>
        <strain evidence="20">S238N-H82</strain>
        <tissue evidence="20">Testes</tissue>
    </source>
</reference>
<feature type="domain" description="Cadherin" evidence="18">
    <location>
        <begin position="429"/>
        <end position="531"/>
    </location>
</feature>
<feature type="domain" description="Cadherin" evidence="18">
    <location>
        <begin position="319"/>
        <end position="428"/>
    </location>
</feature>
<sequence>MVLPTVPFPELSVLVATVVVWTSHTVQGNNPPFFTMTQQEWIWTLPEDTPRGTAIAQLTAVDPEGKSVLYGVEGEIGQRYFLVDPVTGIVELYREFDREVDDEYTVKFSVIDDAPANKVEHEATIYITDVNDNPPTFEGTPYETKIPEDLPVGSTVFTVQARDPDKGAGGTNTFFFDPDGGNPWLSTSTNLVIQVKDVQDSDPVFLGLPYDATVREDAEVGHVIVRISAMDQDSGIPNDIQYSIVTGNVDNVFDLDDLTGELRVAKVIDREAEGFNQGPLTITVQALEIPTGDSPGGAFIRTTFDIAIIDVNDETPTFDQSEYSITVSESTLVGAALPLTLQVNDPDEEENGAYMLHLVGLTAPQFLVSPSSAMGEAAITLRVNKPLDYEVEQMHLLEIFANETNGEKYGHATITITLINENDHRPTFTQSTYSLSVEENIPIGTSLLNVSASDRDIGEFGDVTYFINDDDPRFRIDGNTGVIYTLDQLDYEDAWRFSLTIIAQDGGTPPQQTAARVRIDIVDLNDNRPIFQRDDYVGTVRENEASQTPILRVRATDEDSPPYNILVYNITSGDSLHNFTIGTEDGYGYIYTSIIFDSIFFPFPPLRGRATDEDSPPYNILVYNITSGDSLHNFTISTEDGYGYIYTSAPLDYEMMTGNLFELMVTATDGGNHTLNSTTRVVIEVEDQNDNGPVFNQQEYNVSVREDISAGDTVLRVFASDADMSEELGQDSVIYSMSGSSRFRINPRDGEVTTTTFLDHERETDYVLEIKAVDGGQGLDQRTATVFVNITVLDVNDNSPVFVQPEYHTNILENITDMEIVVQVNATDEDSTTNGDILYAITGGNTDDAFIINPQSGIIQRGVVPLDRETLDGYVLTVDAYNGGKPEMRSTVRVNVRILDVNDVSPVFTQTQYGRLGLRESAGVGTSAVLVRAHDPDLELGGQVDYGFVSGDRGKFAIDESGLITTSAELDFESWRNYTISVYASDRAPPYNTGYATVVIVLANENDEPPEFNAEHYDAAVSENVDVGTSVLQVYATSPDNLAAIEYLFDPNTNEEVLRRFSINGSTGLISTIEEIDREEAAQYDITVISTDGGIETDSATVSIVILDENDNFPKFNIFSQTDVSVTEGPLTPNGSDIARVIARDPDDADNGRVEYTIEEGNDLEYFKIEKTESGDGIIRNLHPLDREEQEEYKLRVVACDQGSPQLCNNVTVVVTLEDINDNVPAFIFNSSYRYNVSVQENVGGGTTVTQVQAVDIDAGDNAFLSYYIISGNEDSMFRMDRLSGDITTRPNSPDRETKDFYNMTVLVEDEGSPQLQAYTTVYISILDENDNAPVFEFPTYSYTLREGEGSAGIYIVDINATDIDQGLNGKVVFNIASGNDGNEFDIEPDTGKIRTVNELDYENSAGEYRLAVIASDQAPDVNDRQTSTTTVTISVNDINDVVPHFLREHVGPVRMAEGLLGSFVGSFPAFDEDSGDFGKIDYTIDDGDENDEFYISLLDGDLKVKQGLELDRERTAFYNITLRAQDRGRPPLKGFMTVSIEVLDINDNDPIFQDLPYYCRVSENAPVDTLVFKVSANDTDEGNNAFITYSITSGNIGQVFRINGTNGEIYVNGLLDREVIPQYTLTVTARDNPQNPTHVRRDTTQVYITVIDENDQRPRFTQPLYRGRISENSQAGTAVDMSEDILAVDADATTNAEVHYSIFGKDARFFRIDSVKGELFVRDGSLLDRETIGNDLSFTVMAADPGGLNESAGVYLEILDQNDNSPIFISTLFRANVSENAFPGTSVTRIEASDQDDGLNQLITYRIESGGQDKFTINPETGVIRIAHRQALDREARDQYVLVVKATDHGIPTRSGTSTVLIEVEDINDSAPYFLQYIHTATVSESKEVGSWIMNVTAVDRDLDSLLDYSISAVVATDLQGNHIVNGMGYLDWFRVDQFGGGLFVNSTLNRERAEVVQLTIGVEDLASDVPQRARSGRDAQVTISIIDENDNTPTFQPPGVAFYQERILEEVPVGTVVMSIIATDADKGKNGIITYRIVNGSLATEFFAIRDKYLGTITVSRPVDHEQHQWVNFTVQAADEGKPVRTADIPVSIEIVDINDNNPIFSLKKYQASVLENQPAGTEVLRVEATDRDSGSYGRVQYHLSGAGGRFAIHPDQGNITLTTPLDREEQTDFLLSVTATDNTDGLPSNSRENSVQVVVTVLDENDNTPEPSTSKFDFRVPENQPAGEYVGTILASDRDEGDNGRLQFSILKQEPNHVMLFDIENTTGVISSARLLDRETMGYNGIVELTIQISDLGSPPRMSSTKAVIKILDSNDNSPYFQQSSYSLAVREDEYGGTSILGLVALDDDEGNVLTYSITAGNEHRDFAVGASTGHVIVAKSLDHETRPAYTLTVTAFDQDGRNGSTTLLVKILDVNDNPPVFSQDVYRVEVMEDIQPGALVGQVEATDADALPQNKKVLYHILSGNVYNTFRIDTESGEVFTQAAVDRETLSLYQLTIQATNPSGDSQSVNGTTQITAQLLPWKSTQMFITIADVNDIAPVFDEEEYARPILENEPIGTSILYVHAEDGDLGNNSRLSYSIAEGNVDNAFKINEKSGLVMVNTILSEKARIINEYRLEVVARDHGTPPLEGRTIVLLTVVDVNDKKPRFVRPQRNMTVSVPENSPSGHFVYQAFAVDEDTGINGIVSYDFFIPNGRERGGDWEKFAIDPFSGNITTVEPLDRELQAEYTLIIVARDQGLPEPFESTRPFRVEVEDVNDNEPEFPRDVSGLVYMQTLSVPEHAEVGTEVGRVTEAIDKDEGDNAIVFYFITGGNEGKFFLLDKQTGILSVHRDLDRETKPVHTLLIKASSDPDYQVPRQRRRVIDVSDSSLQQLVIEVEDINDQPPRFTRKQYTAGVTVDAKYGSELIQIEAIDADIGNNSVVYYYIESTTYIERGKQPKPMKKTFQLDVLSGVLTTNELFVDYTKGYFELIVRAEDDAKHTDKSKIGVYVLRDEHRVKVVINDIPDYVRTFREQFIAFASNITGAVVNMDDIQYHVDEGEIDFTKTDMLIHVVNTKTNKIMDVDNVITTIDENYDSLERLFKDFNVIEVLPFVPPRTDKDNIDIVRILLILIGVVIFFGAWIFICLMLRYKRLYKRNVRAAIAGSIAGAQVIQNPNPAATPVTSHQETTHPGGGAGGAPPPAGGAADPRYSQMMGPGVGMEMFDVPNTNKYSFEGANPIWLDPYYSQFAEFHEPTEIPVVLEDGFTIEGDEYETQEVSMEIHGDQEDESPKKGSHSSDAILKSVLNDHWPNNNSSQGDRAPRPPPRRVGVHSENNNNSNKRNAAANDSSEGSLKTGSLMTRTGSSTVIVNPAVLQDCRDVISSGEESDEENSRSGSSGSNSQSGMIKEKEVHLWKT</sequence>
<dbReference type="GO" id="GO:0005509">
    <property type="term" value="F:calcium ion binding"/>
    <property type="evidence" value="ECO:0007669"/>
    <property type="project" value="UniProtKB-UniRule"/>
</dbReference>
<dbReference type="GO" id="GO:0005886">
    <property type="term" value="C:plasma membrane"/>
    <property type="evidence" value="ECO:0000318"/>
    <property type="project" value="GO_Central"/>
</dbReference>
<feature type="domain" description="Cadherin" evidence="18">
    <location>
        <begin position="1876"/>
        <end position="1997"/>
    </location>
</feature>
<dbReference type="RefSeq" id="XP_035670190.1">
    <property type="nucleotide sequence ID" value="XM_035814297.1"/>
</dbReference>
<evidence type="ECO:0000256" key="6">
    <source>
        <dbReference type="ARBA" id="ARBA00022729"/>
    </source>
</evidence>
<feature type="domain" description="Cadherin" evidence="18">
    <location>
        <begin position="1132"/>
        <end position="1227"/>
    </location>
</feature>
<dbReference type="Pfam" id="PF00028">
    <property type="entry name" value="Cadherin"/>
    <property type="match status" value="23"/>
</dbReference>
<dbReference type="PROSITE" id="PS00232">
    <property type="entry name" value="CADHERIN_1"/>
    <property type="match status" value="11"/>
</dbReference>
<evidence type="ECO:0000256" key="13">
    <source>
        <dbReference type="ARBA" id="ARBA00023180"/>
    </source>
</evidence>
<feature type="compositionally biased region" description="Basic and acidic residues" evidence="15">
    <location>
        <begin position="3389"/>
        <end position="3399"/>
    </location>
</feature>
<keyword evidence="13" id="KW-0325">Glycoprotein</keyword>
<dbReference type="SUPFAM" id="SSF49313">
    <property type="entry name" value="Cadherin-like"/>
    <property type="match status" value="28"/>
</dbReference>
<dbReference type="SMART" id="SM00112">
    <property type="entry name" value="CA"/>
    <property type="match status" value="26"/>
</dbReference>
<evidence type="ECO:0000256" key="1">
    <source>
        <dbReference type="ARBA" id="ARBA00004251"/>
    </source>
</evidence>
<dbReference type="FunFam" id="2.60.40.60:FF:000123">
    <property type="entry name" value="Protocadherin beta 4"/>
    <property type="match status" value="2"/>
</dbReference>
<evidence type="ECO:0000256" key="4">
    <source>
        <dbReference type="ARBA" id="ARBA00022692"/>
    </source>
</evidence>
<feature type="domain" description="Cadherin" evidence="18">
    <location>
        <begin position="2546"/>
        <end position="2652"/>
    </location>
</feature>
<name>A0A9J7MK44_BRAFL</name>
<comment type="subcellular location">
    <subcellularLocation>
        <location evidence="1">Cell membrane</location>
        <topology evidence="1">Single-pass type I membrane protein</topology>
    </subcellularLocation>
</comment>
<feature type="domain" description="Cadherin" evidence="18">
    <location>
        <begin position="2215"/>
        <end position="2324"/>
    </location>
</feature>
<dbReference type="FunFam" id="2.60.40.60:FF:000181">
    <property type="entry name" value="Predicted protein"/>
    <property type="match status" value="1"/>
</dbReference>
<evidence type="ECO:0000256" key="5">
    <source>
        <dbReference type="ARBA" id="ARBA00022723"/>
    </source>
</evidence>
<feature type="domain" description="Cadherin" evidence="18">
    <location>
        <begin position="2773"/>
        <end position="2890"/>
    </location>
</feature>
<protein>
    <submittedName>
        <fullName evidence="20">Cadherin-23-like</fullName>
    </submittedName>
</protein>
<feature type="compositionally biased region" description="Polar residues" evidence="15">
    <location>
        <begin position="3160"/>
        <end position="3169"/>
    </location>
</feature>
<keyword evidence="8 14" id="KW-0106">Calcium</keyword>
<reference evidence="19" key="1">
    <citation type="journal article" date="2020" name="Nat. Ecol. Evol.">
        <title>Deeply conserved synteny resolves early events in vertebrate evolution.</title>
        <authorList>
            <person name="Simakov O."/>
            <person name="Marletaz F."/>
            <person name="Yue J.X."/>
            <person name="O'Connell B."/>
            <person name="Jenkins J."/>
            <person name="Brandt A."/>
            <person name="Calef R."/>
            <person name="Tung C.H."/>
            <person name="Huang T.K."/>
            <person name="Schmutz J."/>
            <person name="Satoh N."/>
            <person name="Yu J.K."/>
            <person name="Putnam N.H."/>
            <person name="Green R.E."/>
            <person name="Rokhsar D.S."/>
        </authorList>
    </citation>
    <scope>NUCLEOTIDE SEQUENCE [LARGE SCALE GENOMIC DNA]</scope>
    <source>
        <strain evidence="19">S238N-H82</strain>
    </source>
</reference>
<dbReference type="FunFam" id="2.60.40.60:FF:000010">
    <property type="entry name" value="Cadherin EGF LAG seven-pass G-type receptor 3"/>
    <property type="match status" value="1"/>
</dbReference>
<feature type="domain" description="Cadherin" evidence="18">
    <location>
        <begin position="2001"/>
        <end position="2107"/>
    </location>
</feature>
<proteinExistence type="predicted"/>
<dbReference type="GO" id="GO:0007409">
    <property type="term" value="P:axonogenesis"/>
    <property type="evidence" value="ECO:0000318"/>
    <property type="project" value="GO_Central"/>
</dbReference>
<gene>
    <name evidence="20" type="primary">LOC118411811</name>
</gene>
<dbReference type="GO" id="GO:0044331">
    <property type="term" value="P:cell-cell adhesion mediated by cadherin"/>
    <property type="evidence" value="ECO:0000318"/>
    <property type="project" value="GO_Central"/>
</dbReference>
<dbReference type="OrthoDB" id="9990384at2759"/>
<feature type="compositionally biased region" description="Low complexity" evidence="15">
    <location>
        <begin position="3317"/>
        <end position="3332"/>
    </location>
</feature>
<evidence type="ECO:0000256" key="3">
    <source>
        <dbReference type="ARBA" id="ARBA00022536"/>
    </source>
</evidence>
<evidence type="ECO:0000256" key="9">
    <source>
        <dbReference type="ARBA" id="ARBA00022889"/>
    </source>
</evidence>
<feature type="region of interest" description="Disordered" evidence="15">
    <location>
        <begin position="3289"/>
        <end position="3341"/>
    </location>
</feature>
<feature type="domain" description="Cadherin" evidence="18">
    <location>
        <begin position="2325"/>
        <end position="2425"/>
    </location>
</feature>
<dbReference type="PANTHER" id="PTHR24026">
    <property type="entry name" value="FAT ATYPICAL CADHERIN-RELATED"/>
    <property type="match status" value="1"/>
</dbReference>
<dbReference type="InterPro" id="IPR020894">
    <property type="entry name" value="Cadherin_CS"/>
</dbReference>
<evidence type="ECO:0000256" key="16">
    <source>
        <dbReference type="SAM" id="Phobius"/>
    </source>
</evidence>
<dbReference type="InterPro" id="IPR002126">
    <property type="entry name" value="Cadherin-like_dom"/>
</dbReference>
<feature type="domain" description="Cadherin" evidence="18">
    <location>
        <begin position="2108"/>
        <end position="2216"/>
    </location>
</feature>
<dbReference type="KEGG" id="bfo:118411811"/>
<keyword evidence="19" id="KW-1185">Reference proteome</keyword>
<feature type="domain" description="Cadherin" evidence="18">
    <location>
        <begin position="1462"/>
        <end position="1553"/>
    </location>
</feature>
<dbReference type="Gene3D" id="2.60.40.60">
    <property type="entry name" value="Cadherins"/>
    <property type="match status" value="28"/>
</dbReference>
<keyword evidence="10 16" id="KW-1133">Transmembrane helix</keyword>
<feature type="domain" description="Cadherin" evidence="18">
    <location>
        <begin position="2426"/>
        <end position="2545"/>
    </location>
</feature>
<feature type="region of interest" description="Disordered" evidence="15">
    <location>
        <begin position="3160"/>
        <end position="3194"/>
    </location>
</feature>
<keyword evidence="2" id="KW-1003">Cell membrane</keyword>
<dbReference type="FunFam" id="2.60.40.60:FF:000080">
    <property type="entry name" value="FAT atypical cadherin 1"/>
    <property type="match status" value="1"/>
</dbReference>
<keyword evidence="11 16" id="KW-0472">Membrane</keyword>
<keyword evidence="9" id="KW-0130">Cell adhesion</keyword>
<feature type="domain" description="Cadherin" evidence="18">
    <location>
        <begin position="206"/>
        <end position="318"/>
    </location>
</feature>
<feature type="domain" description="Cadherin" evidence="18">
    <location>
        <begin position="1554"/>
        <end position="1661"/>
    </location>
</feature>
<dbReference type="FunFam" id="2.60.40.60:FF:000092">
    <property type="entry name" value="Protocadherin 8"/>
    <property type="match status" value="1"/>
</dbReference>
<feature type="domain" description="Cadherin" evidence="18">
    <location>
        <begin position="918"/>
        <end position="1012"/>
    </location>
</feature>
<dbReference type="PROSITE" id="PS50268">
    <property type="entry name" value="CADHERIN_2"/>
    <property type="match status" value="26"/>
</dbReference>
<organism evidence="19 20">
    <name type="scientific">Branchiostoma floridae</name>
    <name type="common">Florida lancelet</name>
    <name type="synonym">Amphioxus</name>
    <dbReference type="NCBI Taxonomy" id="7739"/>
    <lineage>
        <taxon>Eukaryota</taxon>
        <taxon>Metazoa</taxon>
        <taxon>Chordata</taxon>
        <taxon>Cephalochordata</taxon>
        <taxon>Leptocardii</taxon>
        <taxon>Amphioxiformes</taxon>
        <taxon>Branchiostomatidae</taxon>
        <taxon>Branchiostoma</taxon>
    </lineage>
</organism>
<evidence type="ECO:0000256" key="14">
    <source>
        <dbReference type="PROSITE-ProRule" id="PRU00043"/>
    </source>
</evidence>
<evidence type="ECO:0000313" key="19">
    <source>
        <dbReference type="Proteomes" id="UP000001554"/>
    </source>
</evidence>
<keyword evidence="3" id="KW-0245">EGF-like domain</keyword>
<keyword evidence="6 17" id="KW-0732">Signal</keyword>
<dbReference type="GO" id="GO:0030855">
    <property type="term" value="P:epithelial cell differentiation"/>
    <property type="evidence" value="ECO:0000318"/>
    <property type="project" value="GO_Central"/>
</dbReference>
<dbReference type="FunFam" id="2.60.40.60:FF:000020">
    <property type="entry name" value="Dachsous cadherin-related 1b"/>
    <property type="match status" value="7"/>
</dbReference>
<evidence type="ECO:0000256" key="8">
    <source>
        <dbReference type="ARBA" id="ARBA00022837"/>
    </source>
</evidence>
<feature type="signal peptide" evidence="17">
    <location>
        <begin position="1"/>
        <end position="28"/>
    </location>
</feature>
<keyword evidence="7" id="KW-0677">Repeat</keyword>
<evidence type="ECO:0000256" key="17">
    <source>
        <dbReference type="SAM" id="SignalP"/>
    </source>
</evidence>
<evidence type="ECO:0000256" key="15">
    <source>
        <dbReference type="SAM" id="MobiDB-lite"/>
    </source>
</evidence>
<evidence type="ECO:0000256" key="12">
    <source>
        <dbReference type="ARBA" id="ARBA00023157"/>
    </source>
</evidence>
<dbReference type="FunFam" id="2.60.40.60:FF:000024">
    <property type="entry name" value="FAT atypical cadherin 3"/>
    <property type="match status" value="1"/>
</dbReference>
<feature type="chain" id="PRO_5039923098" evidence="17">
    <location>
        <begin position="29"/>
        <end position="3399"/>
    </location>
</feature>
<dbReference type="Proteomes" id="UP000001554">
    <property type="component" value="Chromosome 3"/>
</dbReference>
<dbReference type="GO" id="GO:0007156">
    <property type="term" value="P:homophilic cell adhesion via plasma membrane adhesion molecules"/>
    <property type="evidence" value="ECO:0007669"/>
    <property type="project" value="InterPro"/>
</dbReference>
<dbReference type="InterPro" id="IPR015919">
    <property type="entry name" value="Cadherin-like_sf"/>
</dbReference>
<keyword evidence="4 16" id="KW-0812">Transmembrane</keyword>
<dbReference type="FunFam" id="2.60.40.60:FF:000104">
    <property type="entry name" value="cadherin-23 isoform X1"/>
    <property type="match status" value="1"/>
</dbReference>
<evidence type="ECO:0000256" key="10">
    <source>
        <dbReference type="ARBA" id="ARBA00022989"/>
    </source>
</evidence>